<keyword evidence="1" id="KW-0472">Membrane</keyword>
<evidence type="ECO:0000313" key="2">
    <source>
        <dbReference type="EMBL" id="MDK6900415.1"/>
    </source>
</evidence>
<feature type="transmembrane region" description="Helical" evidence="1">
    <location>
        <begin position="12"/>
        <end position="32"/>
    </location>
</feature>
<feature type="non-terminal residue" evidence="2">
    <location>
        <position position="1"/>
    </location>
</feature>
<keyword evidence="1" id="KW-0812">Transmembrane</keyword>
<evidence type="ECO:0000256" key="1">
    <source>
        <dbReference type="SAM" id="Phobius"/>
    </source>
</evidence>
<feature type="transmembrane region" description="Helical" evidence="1">
    <location>
        <begin position="38"/>
        <end position="61"/>
    </location>
</feature>
<dbReference type="RefSeq" id="WP_369280951.1">
    <property type="nucleotide sequence ID" value="NZ_JASOIH010000069.1"/>
</dbReference>
<dbReference type="EMBL" id="JASOIH010000069">
    <property type="protein sequence ID" value="MDK6900415.1"/>
    <property type="molecule type" value="Genomic_DNA"/>
</dbReference>
<proteinExistence type="predicted"/>
<reference evidence="2" key="1">
    <citation type="submission" date="2023-05" db="EMBL/GenBank/DDBJ databases">
        <title>Cataloging the Phylogenetic Diversity of Human Bladder Bacteria.</title>
        <authorList>
            <person name="Du J."/>
        </authorList>
    </citation>
    <scope>NUCLEOTIDE SEQUENCE</scope>
    <source>
        <strain evidence="2">UMB8703</strain>
    </source>
</reference>
<accession>A0AAW6XXT6</accession>
<organism evidence="2 3">
    <name type="scientific">Streptococcus agalactiae</name>
    <dbReference type="NCBI Taxonomy" id="1311"/>
    <lineage>
        <taxon>Bacteria</taxon>
        <taxon>Bacillati</taxon>
        <taxon>Bacillota</taxon>
        <taxon>Bacilli</taxon>
        <taxon>Lactobacillales</taxon>
        <taxon>Streptococcaceae</taxon>
        <taxon>Streptococcus</taxon>
    </lineage>
</organism>
<name>A0AAW6XXT6_STRAG</name>
<dbReference type="Proteomes" id="UP001230629">
    <property type="component" value="Unassembled WGS sequence"/>
</dbReference>
<sequence>VFGNMIKGSLLANISLLVPAIASVVPALMAVLNALGVVAGGALGVAGAFGVAGAGAVAFGVMGISALKMLSDGTLEATRETERYEASLESLKGAWADLIKQNQAQIFNTLANSIDTAKVALAGLTPFINGVSKGMEQASAKMLDWAKNSQVAQKFFEMMGTTGVRIFNNMLDAAGS</sequence>
<keyword evidence="1" id="KW-1133">Transmembrane helix</keyword>
<feature type="non-terminal residue" evidence="2">
    <location>
        <position position="176"/>
    </location>
</feature>
<dbReference type="AlphaFoldDB" id="A0AAW6XXT6"/>
<protein>
    <submittedName>
        <fullName evidence="2">Terminase</fullName>
    </submittedName>
</protein>
<gene>
    <name evidence="2" type="ORF">QP229_10695</name>
</gene>
<evidence type="ECO:0000313" key="3">
    <source>
        <dbReference type="Proteomes" id="UP001230629"/>
    </source>
</evidence>
<comment type="caution">
    <text evidence="2">The sequence shown here is derived from an EMBL/GenBank/DDBJ whole genome shotgun (WGS) entry which is preliminary data.</text>
</comment>